<dbReference type="PANTHER" id="PTHR34605">
    <property type="entry name" value="PHAGE_INTEGRASE DOMAIN-CONTAINING PROTEIN"/>
    <property type="match status" value="1"/>
</dbReference>
<evidence type="ECO:0008006" key="3">
    <source>
        <dbReference type="Google" id="ProtNLM"/>
    </source>
</evidence>
<organism evidence="1 2">
    <name type="scientific">Pycnoporus cinnabarinus</name>
    <name type="common">Cinnabar-red polypore</name>
    <name type="synonym">Trametes cinnabarina</name>
    <dbReference type="NCBI Taxonomy" id="5643"/>
    <lineage>
        <taxon>Eukaryota</taxon>
        <taxon>Fungi</taxon>
        <taxon>Dikarya</taxon>
        <taxon>Basidiomycota</taxon>
        <taxon>Agaricomycotina</taxon>
        <taxon>Agaricomycetes</taxon>
        <taxon>Polyporales</taxon>
        <taxon>Polyporaceae</taxon>
        <taxon>Trametes</taxon>
    </lineage>
</organism>
<reference evidence="1" key="1">
    <citation type="submission" date="2014-01" db="EMBL/GenBank/DDBJ databases">
        <title>The genome of the white-rot fungus Pycnoporus cinnabarinus: a basidiomycete model with a versatile arsenal for lignocellulosic biomass breakdown.</title>
        <authorList>
            <person name="Levasseur A."/>
            <person name="Lomascolo A."/>
            <person name="Ruiz-Duenas F.J."/>
            <person name="Uzan E."/>
            <person name="Piumi F."/>
            <person name="Kues U."/>
            <person name="Ram A.F.J."/>
            <person name="Murat C."/>
            <person name="Haon M."/>
            <person name="Benoit I."/>
            <person name="Arfi Y."/>
            <person name="Chevret D."/>
            <person name="Drula E."/>
            <person name="Kwon M.J."/>
            <person name="Gouret P."/>
            <person name="Lesage-Meessen L."/>
            <person name="Lombard V."/>
            <person name="Mariette J."/>
            <person name="Noirot C."/>
            <person name="Park J."/>
            <person name="Patyshakuliyeva A."/>
            <person name="Wieneger R.A.B."/>
            <person name="Wosten H.A.B."/>
            <person name="Martin F."/>
            <person name="Coutinho P.M."/>
            <person name="de Vries R."/>
            <person name="Martinez A.T."/>
            <person name="Klopp C."/>
            <person name="Pontarotti P."/>
            <person name="Henrissat B."/>
            <person name="Record E."/>
        </authorList>
    </citation>
    <scope>NUCLEOTIDE SEQUENCE [LARGE SCALE GENOMIC DNA]</scope>
    <source>
        <strain evidence="1">BRFM137</strain>
    </source>
</reference>
<dbReference type="AlphaFoldDB" id="A0A060S4N3"/>
<protein>
    <recommendedName>
        <fullName evidence="3">Tyr recombinase domain-containing protein</fullName>
    </recommendedName>
</protein>
<dbReference type="GO" id="GO:0003677">
    <property type="term" value="F:DNA binding"/>
    <property type="evidence" value="ECO:0007669"/>
    <property type="project" value="InterPro"/>
</dbReference>
<comment type="caution">
    <text evidence="1">The sequence shown here is derived from an EMBL/GenBank/DDBJ whole genome shotgun (WGS) entry which is preliminary data.</text>
</comment>
<dbReference type="PANTHER" id="PTHR34605:SF3">
    <property type="entry name" value="P CELL-TYPE AGGLUTINATION PROTEIN MAP4-LIKE-RELATED"/>
    <property type="match status" value="1"/>
</dbReference>
<keyword evidence="2" id="KW-1185">Reference proteome</keyword>
<name>A0A060S4N3_PYCCI</name>
<dbReference type="OrthoDB" id="3263117at2759"/>
<evidence type="ECO:0000313" key="1">
    <source>
        <dbReference type="EMBL" id="CDO69280.1"/>
    </source>
</evidence>
<evidence type="ECO:0000313" key="2">
    <source>
        <dbReference type="Proteomes" id="UP000029665"/>
    </source>
</evidence>
<dbReference type="OMA" id="HMSANCA"/>
<proteinExistence type="predicted"/>
<dbReference type="InterPro" id="IPR011010">
    <property type="entry name" value="DNA_brk_join_enz"/>
</dbReference>
<gene>
    <name evidence="1" type="ORF">BN946_scf185042.g182</name>
</gene>
<dbReference type="InterPro" id="IPR052925">
    <property type="entry name" value="Phage_Integrase-like_Recomb"/>
</dbReference>
<accession>A0A060S4N3</accession>
<dbReference type="Proteomes" id="UP000029665">
    <property type="component" value="Unassembled WGS sequence"/>
</dbReference>
<dbReference type="HOGENOM" id="CLU_003292_2_3_1"/>
<dbReference type="STRING" id="5643.A0A060S4N3"/>
<dbReference type="EMBL" id="CCBP010000034">
    <property type="protein sequence ID" value="CDO69280.1"/>
    <property type="molecule type" value="Genomic_DNA"/>
</dbReference>
<sequence>MPAAEHLIASFVAFHAGKVRHDTIGNWLAGLAAWHALNGAAWCGERLLAYVKRGAKKLEPPPKEKRPPVTLEHMHALFKFLDLKNSFDAAVFAIACVAFWGCRRLGELVIPSRGCFDAVKHATADTEVRVRTLPSGAKYTAFHVPWTKTTKNAGADVILTGNPDPSDPITALSHHRILNASIPPGAPMFSFLTNDTEDGWAPMTRDWFLERCNEIWPQNSFSEERILTSWRLKVVGSREPF</sequence>
<dbReference type="SUPFAM" id="SSF56349">
    <property type="entry name" value="DNA breaking-rejoining enzymes"/>
    <property type="match status" value="1"/>
</dbReference>